<gene>
    <name evidence="1" type="ORF">K488DRAFT_56007</name>
</gene>
<keyword evidence="2" id="KW-1185">Reference proteome</keyword>
<evidence type="ECO:0000313" key="1">
    <source>
        <dbReference type="EMBL" id="KAI0029615.1"/>
    </source>
</evidence>
<proteinExistence type="predicted"/>
<sequence length="108" mass="11847">MPPSEIDAIFATAPATKSKKRKRNQPRPQPETVHDPSAAPPPAKKTKPRADIARFVDSRGSAPRKRTEEGFAIYKEHELRISDGGGDTPLCPFDCQCCQCTTSPPRTC</sequence>
<dbReference type="EMBL" id="MU273665">
    <property type="protein sequence ID" value="KAI0029615.1"/>
    <property type="molecule type" value="Genomic_DNA"/>
</dbReference>
<name>A0ACB8QDE8_9AGAM</name>
<protein>
    <submittedName>
        <fullName evidence="1">Uncharacterized protein</fullName>
    </submittedName>
</protein>
<dbReference type="Proteomes" id="UP000814128">
    <property type="component" value="Unassembled WGS sequence"/>
</dbReference>
<comment type="caution">
    <text evidence="1">The sequence shown here is derived from an EMBL/GenBank/DDBJ whole genome shotgun (WGS) entry which is preliminary data.</text>
</comment>
<evidence type="ECO:0000313" key="2">
    <source>
        <dbReference type="Proteomes" id="UP000814128"/>
    </source>
</evidence>
<reference evidence="1" key="2">
    <citation type="journal article" date="2022" name="New Phytol.">
        <title>Evolutionary transition to the ectomycorrhizal habit in the genomes of a hyperdiverse lineage of mushroom-forming fungi.</title>
        <authorList>
            <person name="Looney B."/>
            <person name="Miyauchi S."/>
            <person name="Morin E."/>
            <person name="Drula E."/>
            <person name="Courty P.E."/>
            <person name="Kohler A."/>
            <person name="Kuo A."/>
            <person name="LaButti K."/>
            <person name="Pangilinan J."/>
            <person name="Lipzen A."/>
            <person name="Riley R."/>
            <person name="Andreopoulos W."/>
            <person name="He G."/>
            <person name="Johnson J."/>
            <person name="Nolan M."/>
            <person name="Tritt A."/>
            <person name="Barry K.W."/>
            <person name="Grigoriev I.V."/>
            <person name="Nagy L.G."/>
            <person name="Hibbett D."/>
            <person name="Henrissat B."/>
            <person name="Matheny P.B."/>
            <person name="Labbe J."/>
            <person name="Martin F.M."/>
        </authorList>
    </citation>
    <scope>NUCLEOTIDE SEQUENCE</scope>
    <source>
        <strain evidence="1">EC-137</strain>
    </source>
</reference>
<reference evidence="1" key="1">
    <citation type="submission" date="2021-02" db="EMBL/GenBank/DDBJ databases">
        <authorList>
            <consortium name="DOE Joint Genome Institute"/>
            <person name="Ahrendt S."/>
            <person name="Looney B.P."/>
            <person name="Miyauchi S."/>
            <person name="Morin E."/>
            <person name="Drula E."/>
            <person name="Courty P.E."/>
            <person name="Chicoki N."/>
            <person name="Fauchery L."/>
            <person name="Kohler A."/>
            <person name="Kuo A."/>
            <person name="Labutti K."/>
            <person name="Pangilinan J."/>
            <person name="Lipzen A."/>
            <person name="Riley R."/>
            <person name="Andreopoulos W."/>
            <person name="He G."/>
            <person name="Johnson J."/>
            <person name="Barry K.W."/>
            <person name="Grigoriev I.V."/>
            <person name="Nagy L."/>
            <person name="Hibbett D."/>
            <person name="Henrissat B."/>
            <person name="Matheny P.B."/>
            <person name="Labbe J."/>
            <person name="Martin F."/>
        </authorList>
    </citation>
    <scope>NUCLEOTIDE SEQUENCE</scope>
    <source>
        <strain evidence="1">EC-137</strain>
    </source>
</reference>
<accession>A0ACB8QDE8</accession>
<organism evidence="1 2">
    <name type="scientific">Vararia minispora EC-137</name>
    <dbReference type="NCBI Taxonomy" id="1314806"/>
    <lineage>
        <taxon>Eukaryota</taxon>
        <taxon>Fungi</taxon>
        <taxon>Dikarya</taxon>
        <taxon>Basidiomycota</taxon>
        <taxon>Agaricomycotina</taxon>
        <taxon>Agaricomycetes</taxon>
        <taxon>Russulales</taxon>
        <taxon>Lachnocladiaceae</taxon>
        <taxon>Vararia</taxon>
    </lineage>
</organism>